<keyword evidence="3" id="KW-1185">Reference proteome</keyword>
<evidence type="ECO:0000313" key="3">
    <source>
        <dbReference type="Proteomes" id="UP001626537"/>
    </source>
</evidence>
<protein>
    <submittedName>
        <fullName evidence="2">DUF547 domain-containing protein</fullName>
    </submittedName>
</protein>
<dbReference type="InterPro" id="IPR006869">
    <property type="entry name" value="DUF547"/>
</dbReference>
<reference evidence="2 3" key="1">
    <citation type="submission" date="2023-10" db="EMBL/GenBank/DDBJ databases">
        <title>Two novel species belonging to the OM43/NOR5 clade.</title>
        <authorList>
            <person name="Park M."/>
        </authorList>
    </citation>
    <scope>NUCLEOTIDE SEQUENCE [LARGE SCALE GENOMIC DNA]</scope>
    <source>
        <strain evidence="2 3">IMCC43200</strain>
    </source>
</reference>
<dbReference type="EMBL" id="CP136864">
    <property type="protein sequence ID" value="WOJ93650.1"/>
    <property type="molecule type" value="Genomic_DNA"/>
</dbReference>
<dbReference type="RefSeq" id="WP_407348294.1">
    <property type="nucleotide sequence ID" value="NZ_CP136864.1"/>
</dbReference>
<organism evidence="2 3">
    <name type="scientific">Congregibacter variabilis</name>
    <dbReference type="NCBI Taxonomy" id="3081200"/>
    <lineage>
        <taxon>Bacteria</taxon>
        <taxon>Pseudomonadati</taxon>
        <taxon>Pseudomonadota</taxon>
        <taxon>Gammaproteobacteria</taxon>
        <taxon>Cellvibrionales</taxon>
        <taxon>Halieaceae</taxon>
        <taxon>Congregibacter</taxon>
    </lineage>
</organism>
<dbReference type="PANTHER" id="PTHR46361">
    <property type="entry name" value="ELECTRON CARRIER/ PROTEIN DISULFIDE OXIDOREDUCTASE"/>
    <property type="match status" value="1"/>
</dbReference>
<gene>
    <name evidence="2" type="ORF">R0135_00435</name>
</gene>
<dbReference type="Proteomes" id="UP001626537">
    <property type="component" value="Chromosome"/>
</dbReference>
<proteinExistence type="predicted"/>
<dbReference type="PANTHER" id="PTHR46361:SF3">
    <property type="entry name" value="ELECTRON CARRIER_ PROTEIN DISULFIDE OXIDOREDUCTASE"/>
    <property type="match status" value="1"/>
</dbReference>
<name>A0ABZ0I392_9GAMM</name>
<evidence type="ECO:0000313" key="2">
    <source>
        <dbReference type="EMBL" id="WOJ93650.1"/>
    </source>
</evidence>
<dbReference type="Pfam" id="PF04784">
    <property type="entry name" value="DUF547"/>
    <property type="match status" value="1"/>
</dbReference>
<sequence length="291" mass="33522">MRKSKHRKSRTTLFAQGNSQFPRAGHVALLASLLLFGFSSFTGAQSTPFSHDNWDALVKTCVVPTVDRHSTAAEYDCFAERRDLLNTYLNDLSGVSEAMHLGESSDQQLAFLINAYNAWTVALILDNWPDLESIRDLGSILRSPWKKPFIPLFGDTVSLDDIEHGMIREPGRFDDPRIHFAVNCASIGCPALRQEAYEGERIELQLEEQTRRFLADPSRNRFTGENLEISSIFKWYRDDFERGWRDNHSLHHFLSRYSDSLKLTDKQTSILRKGDMNLKFLDYDWRLNQSP</sequence>
<feature type="domain" description="DUF547" evidence="1">
    <location>
        <begin position="104"/>
        <end position="214"/>
    </location>
</feature>
<accession>A0ABZ0I392</accession>
<evidence type="ECO:0000259" key="1">
    <source>
        <dbReference type="Pfam" id="PF04784"/>
    </source>
</evidence>